<reference evidence="2" key="3">
    <citation type="journal article" date="2021" name="PeerJ">
        <title>Extensive microbial diversity within the chicken gut microbiome revealed by metagenomics and culture.</title>
        <authorList>
            <person name="Gilroy R."/>
            <person name="Ravi A."/>
            <person name="Getino M."/>
            <person name="Pursley I."/>
            <person name="Horton D.L."/>
            <person name="Alikhan N.F."/>
            <person name="Baker D."/>
            <person name="Gharbi K."/>
            <person name="Hall N."/>
            <person name="Watson M."/>
            <person name="Adriaenssens E.M."/>
            <person name="Foster-Nyarko E."/>
            <person name="Jarju S."/>
            <person name="Secka A."/>
            <person name="Antonio M."/>
            <person name="Oren A."/>
            <person name="Chaudhuri R.R."/>
            <person name="La Ragione R."/>
            <person name="Hildebrand F."/>
            <person name="Pallen M.J."/>
        </authorList>
    </citation>
    <scope>NUCLEOTIDE SEQUENCE</scope>
    <source>
        <strain evidence="2">CHK149-3286</strain>
    </source>
</reference>
<organism evidence="3 4">
    <name type="scientific">Staphylococcus kloosii</name>
    <dbReference type="NCBI Taxonomy" id="29384"/>
    <lineage>
        <taxon>Bacteria</taxon>
        <taxon>Bacillati</taxon>
        <taxon>Bacillota</taxon>
        <taxon>Bacilli</taxon>
        <taxon>Bacillales</taxon>
        <taxon>Staphylococcaceae</taxon>
        <taxon>Staphylococcus</taxon>
    </lineage>
</organism>
<sequence length="60" mass="7259">MVVMKTIKNVLDSFNQTPLITYTMYLKEQTKQYKENKFNTQNWTYDEIRYVITGEIQSKT</sequence>
<dbReference type="EMBL" id="LUGM01000002">
    <property type="protein sequence ID" value="KYH15038.1"/>
    <property type="molecule type" value="Genomic_DNA"/>
</dbReference>
<dbReference type="Proteomes" id="UP000706163">
    <property type="component" value="Unassembled WGS sequence"/>
</dbReference>
<proteinExistence type="predicted"/>
<dbReference type="Proteomes" id="UP000075418">
    <property type="component" value="Unassembled WGS sequence"/>
</dbReference>
<dbReference type="KEGG" id="skl:C7J89_11455"/>
<protein>
    <submittedName>
        <fullName evidence="3">Uncharacterized protein</fullName>
    </submittedName>
</protein>
<evidence type="ECO:0000313" key="2">
    <source>
        <dbReference type="EMBL" id="HJF68709.1"/>
    </source>
</evidence>
<dbReference type="RefSeq" id="WP_061855184.1">
    <property type="nucleotide sequence ID" value="NZ_DYVT01000121.1"/>
</dbReference>
<dbReference type="AlphaFoldDB" id="A0A151A6N1"/>
<dbReference type="Proteomes" id="UP000321040">
    <property type="component" value="Unassembled WGS sequence"/>
</dbReference>
<comment type="caution">
    <text evidence="3">The sequence shown here is derived from an EMBL/GenBank/DDBJ whole genome shotgun (WGS) entry which is preliminary data.</text>
</comment>
<keyword evidence="5" id="KW-1185">Reference proteome</keyword>
<gene>
    <name evidence="3" type="ORF">A0131_09665</name>
    <name evidence="2" type="ORF">K8V85_10395</name>
    <name evidence="1" type="ORF">SKL01_25920</name>
</gene>
<reference evidence="2" key="4">
    <citation type="submission" date="2021-09" db="EMBL/GenBank/DDBJ databases">
        <authorList>
            <person name="Gilroy R."/>
        </authorList>
    </citation>
    <scope>NUCLEOTIDE SEQUENCE</scope>
    <source>
        <strain evidence="2">CHK149-3286</strain>
    </source>
</reference>
<evidence type="ECO:0000313" key="1">
    <source>
        <dbReference type="EMBL" id="GEP83414.1"/>
    </source>
</evidence>
<accession>A0A151A6N1</accession>
<dbReference type="EMBL" id="DYVT01000121">
    <property type="protein sequence ID" value="HJF68709.1"/>
    <property type="molecule type" value="Genomic_DNA"/>
</dbReference>
<dbReference type="EMBL" id="BKAQ01000041">
    <property type="protein sequence ID" value="GEP83414.1"/>
    <property type="molecule type" value="Genomic_DNA"/>
</dbReference>
<evidence type="ECO:0000313" key="4">
    <source>
        <dbReference type="Proteomes" id="UP000075418"/>
    </source>
</evidence>
<name>A0A151A6N1_9STAP</name>
<evidence type="ECO:0000313" key="3">
    <source>
        <dbReference type="EMBL" id="KYH15038.1"/>
    </source>
</evidence>
<reference evidence="3 4" key="1">
    <citation type="submission" date="2016-02" db="EMBL/GenBank/DDBJ databases">
        <title>Draft genome sequence of hydrocarbon degrading Staphylococcus saprophyticus Strain CNV2, isolated from crude-oil contaminated soil from Noonmati Oil Refinery, Guwahati, Assam, India.</title>
        <authorList>
            <person name="Mukherjee A."/>
            <person name="Chettri B."/>
            <person name="Langpoklakpam J."/>
            <person name="Singh A.K."/>
            <person name="Chattopadhyay D.J."/>
        </authorList>
    </citation>
    <scope>NUCLEOTIDE SEQUENCE [LARGE SCALE GENOMIC DNA]</scope>
    <source>
        <strain evidence="3 4">CNV2</strain>
    </source>
</reference>
<reference evidence="1 5" key="2">
    <citation type="submission" date="2019-07" db="EMBL/GenBank/DDBJ databases">
        <title>Whole genome shotgun sequence of Staphylococcus kloosii NBRC 109624.</title>
        <authorList>
            <person name="Hosoyama A."/>
            <person name="Uohara A."/>
            <person name="Ohji S."/>
            <person name="Ichikawa N."/>
        </authorList>
    </citation>
    <scope>NUCLEOTIDE SEQUENCE [LARGE SCALE GENOMIC DNA]</scope>
    <source>
        <strain evidence="1 5">NBRC 109624</strain>
    </source>
</reference>
<evidence type="ECO:0000313" key="5">
    <source>
        <dbReference type="Proteomes" id="UP000321040"/>
    </source>
</evidence>